<feature type="disulfide bond" evidence="3">
    <location>
        <begin position="200"/>
        <end position="204"/>
    </location>
</feature>
<feature type="domain" description="GST C-terminal" evidence="7">
    <location>
        <begin position="950"/>
        <end position="1081"/>
    </location>
</feature>
<name>Q0V6Z4_PHANO</name>
<dbReference type="InterPro" id="IPR040079">
    <property type="entry name" value="Glutathione_S-Trfase"/>
</dbReference>
<dbReference type="InterPro" id="IPR037293">
    <property type="entry name" value="Gal_Oxidase_central_sf"/>
</dbReference>
<dbReference type="InParanoid" id="Q0V6Z4"/>
<feature type="disulfide bond" evidence="3">
    <location>
        <begin position="107"/>
        <end position="121"/>
    </location>
</feature>
<dbReference type="Gene3D" id="1.20.1050.10">
    <property type="match status" value="1"/>
</dbReference>
<dbReference type="Pfam" id="PF00043">
    <property type="entry name" value="GST_C"/>
    <property type="match status" value="1"/>
</dbReference>
<organism evidence="9 10">
    <name type="scientific">Phaeosphaeria nodorum (strain SN15 / ATCC MYA-4574 / FGSC 10173)</name>
    <name type="common">Glume blotch fungus</name>
    <name type="synonym">Parastagonospora nodorum</name>
    <dbReference type="NCBI Taxonomy" id="321614"/>
    <lineage>
        <taxon>Eukaryota</taxon>
        <taxon>Fungi</taxon>
        <taxon>Dikarya</taxon>
        <taxon>Ascomycota</taxon>
        <taxon>Pezizomycotina</taxon>
        <taxon>Dothideomycetes</taxon>
        <taxon>Pleosporomycetidae</taxon>
        <taxon>Pleosporales</taxon>
        <taxon>Pleosporineae</taxon>
        <taxon>Phaeosphaeriaceae</taxon>
        <taxon>Parastagonospora</taxon>
    </lineage>
</organism>
<dbReference type="InterPro" id="IPR036282">
    <property type="entry name" value="Glutathione-S-Trfase_C_sf"/>
</dbReference>
<dbReference type="InterPro" id="IPR013783">
    <property type="entry name" value="Ig-like_fold"/>
</dbReference>
<evidence type="ECO:0000256" key="3">
    <source>
        <dbReference type="PROSITE-ProRule" id="PRU00261"/>
    </source>
</evidence>
<feature type="signal peptide" evidence="5">
    <location>
        <begin position="1"/>
        <end position="17"/>
    </location>
</feature>
<comment type="caution">
    <text evidence="3">Lacks conserved residue(s) required for the propagation of feature annotation.</text>
</comment>
<dbReference type="CDD" id="cd03048">
    <property type="entry name" value="GST_N_Ure2p_like"/>
    <property type="match status" value="1"/>
</dbReference>
<evidence type="ECO:0000259" key="6">
    <source>
        <dbReference type="PROSITE" id="PS50404"/>
    </source>
</evidence>
<feature type="disulfide bond" evidence="3">
    <location>
        <begin position="180"/>
        <end position="194"/>
    </location>
</feature>
<feature type="compositionally biased region" description="Low complexity" evidence="4">
    <location>
        <begin position="210"/>
        <end position="219"/>
    </location>
</feature>
<dbReference type="PANTHER" id="PTHR32208:SF21">
    <property type="entry name" value="LOW QUALITY PROTEIN: ALDEHYDE OXIDASE GLOX-LIKE"/>
    <property type="match status" value="1"/>
</dbReference>
<keyword evidence="3" id="KW-1015">Disulfide bond</keyword>
<dbReference type="PROSITE" id="PS50405">
    <property type="entry name" value="GST_CTER"/>
    <property type="match status" value="1"/>
</dbReference>
<feature type="compositionally biased region" description="Polar residues" evidence="4">
    <location>
        <begin position="220"/>
        <end position="230"/>
    </location>
</feature>
<dbReference type="InterPro" id="IPR004046">
    <property type="entry name" value="GST_C"/>
</dbReference>
<dbReference type="InterPro" id="IPR036249">
    <property type="entry name" value="Thioredoxin-like_sf"/>
</dbReference>
<dbReference type="SUPFAM" id="SSF57016">
    <property type="entry name" value="Plant lectins/antimicrobial peptides"/>
    <property type="match status" value="3"/>
</dbReference>
<dbReference type="Proteomes" id="UP000001055">
    <property type="component" value="Unassembled WGS sequence"/>
</dbReference>
<dbReference type="InterPro" id="IPR036861">
    <property type="entry name" value="Endochitinase-like_sf"/>
</dbReference>
<proteinExistence type="predicted"/>
<dbReference type="STRING" id="321614.Q0V6Z4"/>
<evidence type="ECO:0000256" key="1">
    <source>
        <dbReference type="ARBA" id="ARBA00022669"/>
    </source>
</evidence>
<dbReference type="SFLD" id="SFLDS00019">
    <property type="entry name" value="Glutathione_Transferase_(cytos"/>
    <property type="match status" value="1"/>
</dbReference>
<dbReference type="HOGENOM" id="CLU_009630_1_1_1"/>
<feature type="domain" description="Chitin-binding type-1" evidence="8">
    <location>
        <begin position="159"/>
        <end position="206"/>
    </location>
</feature>
<dbReference type="InterPro" id="IPR004045">
    <property type="entry name" value="Glutathione_S-Trfase_N"/>
</dbReference>
<feature type="region of interest" description="Disordered" evidence="4">
    <location>
        <begin position="136"/>
        <end position="158"/>
    </location>
</feature>
<feature type="disulfide bond" evidence="3">
    <location>
        <begin position="125"/>
        <end position="129"/>
    </location>
</feature>
<feature type="domain" description="GST N-terminal" evidence="6">
    <location>
        <begin position="860"/>
        <end position="944"/>
    </location>
</feature>
<dbReference type="PROSITE" id="PS50404">
    <property type="entry name" value="GST_NTER"/>
    <property type="match status" value="1"/>
</dbReference>
<dbReference type="PANTHER" id="PTHR32208">
    <property type="entry name" value="SECRETED PROTEIN-RELATED"/>
    <property type="match status" value="1"/>
</dbReference>
<dbReference type="RefSeq" id="XP_001790911.1">
    <property type="nucleotide sequence ID" value="XM_001790859.1"/>
</dbReference>
<dbReference type="SUPFAM" id="SSF81296">
    <property type="entry name" value="E set domains"/>
    <property type="match status" value="1"/>
</dbReference>
<dbReference type="Pfam" id="PF07250">
    <property type="entry name" value="Glyoxal_oxid_N"/>
    <property type="match status" value="1"/>
</dbReference>
<dbReference type="Gene3D" id="3.30.60.10">
    <property type="entry name" value="Endochitinase-like"/>
    <property type="match status" value="3"/>
</dbReference>
<dbReference type="InterPro" id="IPR009880">
    <property type="entry name" value="Glyoxal_oxidase_N"/>
</dbReference>
<dbReference type="InterPro" id="IPR010987">
    <property type="entry name" value="Glutathione-S-Trfase_C-like"/>
</dbReference>
<dbReference type="SFLD" id="SFLDG00358">
    <property type="entry name" value="Main_(cytGST)"/>
    <property type="match status" value="1"/>
</dbReference>
<evidence type="ECO:0000256" key="2">
    <source>
        <dbReference type="ARBA" id="ARBA00022729"/>
    </source>
</evidence>
<dbReference type="SUPFAM" id="SSF52833">
    <property type="entry name" value="Thioredoxin-like"/>
    <property type="match status" value="1"/>
</dbReference>
<gene>
    <name evidence="9" type="ORF">SNOG_00220</name>
</gene>
<evidence type="ECO:0000313" key="10">
    <source>
        <dbReference type="Proteomes" id="UP000001055"/>
    </source>
</evidence>
<feature type="region of interest" description="Disordered" evidence="4">
    <location>
        <begin position="210"/>
        <end position="248"/>
    </location>
</feature>
<sequence>MKASLFGIGALAGLASANINFEWVQPICEFSSLLSNQCLTGQHCSEVNACVADLKSDFSKISARSRSSIRFPEKRQSGAKYSTDGKCGPANGNLLCDPNSTAYTGSCCSQYGWCGNTPAHCGDGCLSGCNNGAASTPTKQTTPTQPATGNSGAAAPRADGRCGKDFAGASCDAKGAYGGCCSSYGYCGSTDGHCLVANGCQNGCKDSAPASSAPVSSPSNTRPPSVTSTGEPVLGKPSTPASTKPTGVPTVDGSCGAKFGGTVCGNWAQGSCCSMYGYCGNTTSHCGEGCQNGPCAKAPSQPAPAASPAPAAQKPGTLVKKGRSGVPAMHAGLMPNGKVVFLDKVENYTELKLGNGQYAYSSEYDPNTQKLTPLAYKTNAFCSGGIFLADGRFVSLGGNAPLDFIDPTVGDGFKGIRFLSRTADGKLDGQAWNEPGTHLDTPRWYASVQIMPDNKIFVASGSLNGLDPSKPENNNPTYEILNADGTPQGKSINMEILSKNQPYYMYPFMHLMKDGNLFVQVAKSAEIFNVGTGQAVRQFPDLPGSYRTYPNTGGSVMMPLSSANDWNPDIIICGGGPYQDITAPGDPSCGRIRPLDANPEWEMDSMPEGRGMVEGTLLPDGTSVWVNGAQEGAQGFGVAQDPALEVLLYDPNQPKGKRWTTGPKSDIARLYHSVALLLLDGTLLISGSNPVEQPILTPNAKNPFVTEFRNEIYTPPYLQGNPTRPSDVVLSSKNLKADGSKFTIKFTAPANNKAVKVSLYYGGFVTHSVHMGHRMAFLDNTGFKAGSTTQTITVTMPPNRNVAPAGPYVVYVLVDGVPAMGQFVMVPKHMTGSAIAYICKIEDIEDTNSKGFNTIRFTMAPNIELLTAATPNGQKISIFLEELGLAYTTTAIDLGKDEQKSSSFLKTNPNGRIPAIVDHSRSSFPVFESGAIFLYLAEHYDKDFRFSFQDADEKSEMIQWLFFQNAGLGPMQGQANHFFRYAPEKIEYGIKRYQNETKRLYSVLEARLKGRKWLVGEKYSVADMSTFTWVRWAPWAGVELDEFPGLKEWAERIEAREAVKKGLKVPGGEDQIDRLRRDPNVGDPFQEWVMKGQNEIAEKHGK</sequence>
<feature type="chain" id="PRO_5004178711" description="Chitin-binding type-1 domain-containing protein" evidence="5">
    <location>
        <begin position="18"/>
        <end position="1102"/>
    </location>
</feature>
<dbReference type="InterPro" id="IPR014756">
    <property type="entry name" value="Ig_E-set"/>
</dbReference>
<feature type="compositionally biased region" description="Low complexity" evidence="4">
    <location>
        <begin position="136"/>
        <end position="148"/>
    </location>
</feature>
<dbReference type="InterPro" id="IPR001002">
    <property type="entry name" value="Chitin-bd_1"/>
</dbReference>
<dbReference type="EMBL" id="CH445325">
    <property type="protein sequence ID" value="EAT91715.2"/>
    <property type="molecule type" value="Genomic_DNA"/>
</dbReference>
<dbReference type="GO" id="GO:0008061">
    <property type="term" value="F:chitin binding"/>
    <property type="evidence" value="ECO:0007669"/>
    <property type="project" value="UniProtKB-UniRule"/>
</dbReference>
<dbReference type="InterPro" id="IPR011043">
    <property type="entry name" value="Gal_Oxase/kelch_b-propeller"/>
</dbReference>
<evidence type="ECO:0000256" key="5">
    <source>
        <dbReference type="SAM" id="SignalP"/>
    </source>
</evidence>
<dbReference type="KEGG" id="pno:SNOG_00220"/>
<evidence type="ECO:0000259" key="8">
    <source>
        <dbReference type="PROSITE" id="PS50941"/>
    </source>
</evidence>
<evidence type="ECO:0000256" key="4">
    <source>
        <dbReference type="SAM" id="MobiDB-lite"/>
    </source>
</evidence>
<feature type="domain" description="Chitin-binding type-1" evidence="8">
    <location>
        <begin position="84"/>
        <end position="131"/>
    </location>
</feature>
<evidence type="ECO:0000313" key="9">
    <source>
        <dbReference type="EMBL" id="EAT91715.2"/>
    </source>
</evidence>
<accession>Q0V6Z4</accession>
<dbReference type="InterPro" id="IPR015202">
    <property type="entry name" value="GO-like_E_set"/>
</dbReference>
<dbReference type="Gene3D" id="2.130.10.80">
    <property type="entry name" value="Galactose oxidase/kelch, beta-propeller"/>
    <property type="match status" value="1"/>
</dbReference>
<dbReference type="SUPFAM" id="SSF50965">
    <property type="entry name" value="Galactose oxidase, central domain"/>
    <property type="match status" value="1"/>
</dbReference>
<feature type="region of interest" description="Disordered" evidence="4">
    <location>
        <begin position="301"/>
        <end position="323"/>
    </location>
</feature>
<dbReference type="SUPFAM" id="SSF47616">
    <property type="entry name" value="GST C-terminal domain-like"/>
    <property type="match status" value="1"/>
</dbReference>
<feature type="domain" description="Chitin-binding type-1" evidence="8">
    <location>
        <begin position="252"/>
        <end position="297"/>
    </location>
</feature>
<dbReference type="SFLD" id="SFLDG01151">
    <property type="entry name" value="Main.2:_Nu-like"/>
    <property type="match status" value="1"/>
</dbReference>
<evidence type="ECO:0008006" key="11">
    <source>
        <dbReference type="Google" id="ProtNLM"/>
    </source>
</evidence>
<dbReference type="VEuPathDB" id="FungiDB:JI435_002200"/>
<dbReference type="eggNOG" id="KOG0867">
    <property type="taxonomic scope" value="Eukaryota"/>
</dbReference>
<evidence type="ECO:0000259" key="7">
    <source>
        <dbReference type="PROSITE" id="PS50405"/>
    </source>
</evidence>
<dbReference type="Pfam" id="PF00187">
    <property type="entry name" value="Chitin_bind_1"/>
    <property type="match status" value="2"/>
</dbReference>
<dbReference type="Pfam" id="PF02798">
    <property type="entry name" value="GST_N"/>
    <property type="match status" value="1"/>
</dbReference>
<dbReference type="Gene3D" id="3.40.30.10">
    <property type="entry name" value="Glutaredoxin"/>
    <property type="match status" value="1"/>
</dbReference>
<protein>
    <recommendedName>
        <fullName evidence="11">Chitin-binding type-1 domain-containing protein</fullName>
    </recommendedName>
</protein>
<dbReference type="Pfam" id="PF09118">
    <property type="entry name" value="GO-like_E_set"/>
    <property type="match status" value="1"/>
</dbReference>
<keyword evidence="1 3" id="KW-0147">Chitin-binding</keyword>
<dbReference type="PROSITE" id="PS50941">
    <property type="entry name" value="CHIT_BIND_I_2"/>
    <property type="match status" value="3"/>
</dbReference>
<dbReference type="VEuPathDB" id="FungiDB:JI435_300120"/>
<dbReference type="CDD" id="cd00035">
    <property type="entry name" value="ChtBD1"/>
    <property type="match status" value="3"/>
</dbReference>
<dbReference type="GeneID" id="5968100"/>
<dbReference type="SMART" id="SM00270">
    <property type="entry name" value="ChtBD1"/>
    <property type="match status" value="3"/>
</dbReference>
<dbReference type="CDD" id="cd10291">
    <property type="entry name" value="GST_C_YfcG_like"/>
    <property type="match status" value="1"/>
</dbReference>
<feature type="disulfide bond" evidence="3">
    <location>
        <begin position="272"/>
        <end position="286"/>
    </location>
</feature>
<dbReference type="AlphaFoldDB" id="Q0V6Z4"/>
<dbReference type="Gene3D" id="2.60.40.10">
    <property type="entry name" value="Immunoglobulins"/>
    <property type="match status" value="1"/>
</dbReference>
<dbReference type="CDD" id="cd02851">
    <property type="entry name" value="E_set_GO_C"/>
    <property type="match status" value="1"/>
</dbReference>
<reference evidence="10" key="1">
    <citation type="journal article" date="2007" name="Plant Cell">
        <title>Dothideomycete-plant interactions illuminated by genome sequencing and EST analysis of the wheat pathogen Stagonospora nodorum.</title>
        <authorList>
            <person name="Hane J.K."/>
            <person name="Lowe R.G."/>
            <person name="Solomon P.S."/>
            <person name="Tan K.C."/>
            <person name="Schoch C.L."/>
            <person name="Spatafora J.W."/>
            <person name="Crous P.W."/>
            <person name="Kodira C."/>
            <person name="Birren B.W."/>
            <person name="Galagan J.E."/>
            <person name="Torriani S.F."/>
            <person name="McDonald B.A."/>
            <person name="Oliver R.P."/>
        </authorList>
    </citation>
    <scope>NUCLEOTIDE SEQUENCE [LARGE SCALE GENOMIC DNA]</scope>
    <source>
        <strain evidence="10">SN15 / ATCC MYA-4574 / FGSC 10173</strain>
    </source>
</reference>
<keyword evidence="2 5" id="KW-0732">Signal</keyword>